<feature type="coiled-coil region" evidence="1">
    <location>
        <begin position="174"/>
        <end position="217"/>
    </location>
</feature>
<feature type="compositionally biased region" description="Pro residues" evidence="2">
    <location>
        <begin position="468"/>
        <end position="481"/>
    </location>
</feature>
<feature type="coiled-coil region" evidence="1">
    <location>
        <begin position="78"/>
        <end position="105"/>
    </location>
</feature>
<dbReference type="EMBL" id="OUUZ01000014">
    <property type="protein sequence ID" value="SPQ24943.1"/>
    <property type="molecule type" value="Genomic_DNA"/>
</dbReference>
<proteinExistence type="predicted"/>
<feature type="compositionally biased region" description="Low complexity" evidence="2">
    <location>
        <begin position="527"/>
        <end position="538"/>
    </location>
</feature>
<keyword evidence="3" id="KW-0732">Signal</keyword>
<dbReference type="AlphaFoldDB" id="A0A446BR04"/>
<sequence>MSPTSGLYLFAGLALAAVILQLPKRLVELVEAAGRFASWAAGLAAPALDYLRSAGQFPEYIDSLLRDEGRRAVLEPEYAKLRRSYKTQQQRLATLRADLAEVCKEHYRRWCEFPFAFPAPGRQPKVVDAEYRDTEWAEPPTIVKMFYATDLKTVFLCAKIKQLRSAVLANATGIRQLSDAIDKEQQVVQDLIGRIEVHKKRLRLEEAKKEYEERLERAAPWLSRGFAAVRRDLTPWSVELPRAPIRRSPRPVRRELPELPLHAAARAAREIQPIYPQVAPNFAPGPLFPPLQHWCPQEDLVPAPAPAPETIPFQHAVLAPPAEPETVDIVMVDAPDLVEDEDEVMDVSMVDIEMADAVVEDVEMVDAPYEPLLCQGSPTPALSALPPCFSPVSTDLADTAMEVEQEPPRLTFPTLPAADAAAFVPPPTPKDNAQLPVATSGSRPSSSLVPPTELRLSDDNCAMVEQPAPAPEPEVLPPPAPQQQHQQQPQQQASLPAAAFQFSAAAFSAPTPSSTDDGPAPFIFGLTAPAHTQPTAPAAEPATISFSFEAREPLETRAGGRYGLAAAAFVAQGQGEGQSLHASPEAEPTRVATPPEAPSAFVDDLMPGEILRSVCEDLIVAGAAFMNASPAVQCGKLSPSWVKRWQQSALVHVGEELGPNIDELEFEHDEAAATVKRLLHYSFLRFPDGPDTEDKNAVFRHMKELAAEEGLDLGRIEV</sequence>
<evidence type="ECO:0000256" key="2">
    <source>
        <dbReference type="SAM" id="MobiDB-lite"/>
    </source>
</evidence>
<keyword evidence="1" id="KW-0175">Coiled coil</keyword>
<feature type="compositionally biased region" description="Polar residues" evidence="2">
    <location>
        <begin position="437"/>
        <end position="449"/>
    </location>
</feature>
<protein>
    <submittedName>
        <fullName evidence="4">A3694021-184f-46fc-84fe-e6b2db09bcc8</fullName>
    </submittedName>
</protein>
<reference evidence="4 5" key="1">
    <citation type="submission" date="2018-04" db="EMBL/GenBank/DDBJ databases">
        <authorList>
            <person name="Huttner S."/>
            <person name="Dainat J."/>
        </authorList>
    </citation>
    <scope>NUCLEOTIDE SEQUENCE [LARGE SCALE GENOMIC DNA]</scope>
</reference>
<gene>
    <name evidence="4" type="ORF">TT172_LOCUS7362</name>
</gene>
<evidence type="ECO:0000313" key="5">
    <source>
        <dbReference type="Proteomes" id="UP000289323"/>
    </source>
</evidence>
<name>A0A446BR04_9PEZI</name>
<accession>A0A446BR04</accession>
<evidence type="ECO:0000256" key="3">
    <source>
        <dbReference type="SAM" id="SignalP"/>
    </source>
</evidence>
<organism evidence="4 5">
    <name type="scientific">Thermothielavioides terrestris</name>
    <dbReference type="NCBI Taxonomy" id="2587410"/>
    <lineage>
        <taxon>Eukaryota</taxon>
        <taxon>Fungi</taxon>
        <taxon>Dikarya</taxon>
        <taxon>Ascomycota</taxon>
        <taxon>Pezizomycotina</taxon>
        <taxon>Sordariomycetes</taxon>
        <taxon>Sordariomycetidae</taxon>
        <taxon>Sordariales</taxon>
        <taxon>Chaetomiaceae</taxon>
        <taxon>Thermothielavioides</taxon>
    </lineage>
</organism>
<evidence type="ECO:0000256" key="1">
    <source>
        <dbReference type="SAM" id="Coils"/>
    </source>
</evidence>
<feature type="signal peptide" evidence="3">
    <location>
        <begin position="1"/>
        <end position="16"/>
    </location>
</feature>
<feature type="region of interest" description="Disordered" evidence="2">
    <location>
        <begin position="420"/>
        <end position="538"/>
    </location>
</feature>
<dbReference type="Proteomes" id="UP000289323">
    <property type="component" value="Unassembled WGS sequence"/>
</dbReference>
<feature type="chain" id="PRO_5019029517" evidence="3">
    <location>
        <begin position="17"/>
        <end position="718"/>
    </location>
</feature>
<feature type="compositionally biased region" description="Low complexity" evidence="2">
    <location>
        <begin position="482"/>
        <end position="514"/>
    </location>
</feature>
<evidence type="ECO:0000313" key="4">
    <source>
        <dbReference type="EMBL" id="SPQ24943.1"/>
    </source>
</evidence>